<dbReference type="NCBIfam" id="TIGR00125">
    <property type="entry name" value="cyt_tran_rel"/>
    <property type="match status" value="1"/>
</dbReference>
<gene>
    <name evidence="11 13" type="primary">nadD</name>
    <name evidence="13" type="ORF">ENM15_03470</name>
</gene>
<dbReference type="HAMAP" id="MF_00244">
    <property type="entry name" value="NaMN_adenylyltr"/>
    <property type="match status" value="1"/>
</dbReference>
<evidence type="ECO:0000256" key="5">
    <source>
        <dbReference type="ARBA" id="ARBA00022679"/>
    </source>
</evidence>
<evidence type="ECO:0000256" key="10">
    <source>
        <dbReference type="ARBA" id="ARBA00048721"/>
    </source>
</evidence>
<comment type="pathway">
    <text evidence="2 11">Cofactor biosynthesis; NAD(+) biosynthesis; deamido-NAD(+) from nicotinate D-ribonucleotide: step 1/1.</text>
</comment>
<evidence type="ECO:0000256" key="7">
    <source>
        <dbReference type="ARBA" id="ARBA00022741"/>
    </source>
</evidence>
<dbReference type="Pfam" id="PF01467">
    <property type="entry name" value="CTP_transf_like"/>
    <property type="match status" value="1"/>
</dbReference>
<proteinExistence type="inferred from homology"/>
<evidence type="ECO:0000256" key="2">
    <source>
        <dbReference type="ARBA" id="ARBA00005019"/>
    </source>
</evidence>
<dbReference type="InterPro" id="IPR004821">
    <property type="entry name" value="Cyt_trans-like"/>
</dbReference>
<evidence type="ECO:0000256" key="9">
    <source>
        <dbReference type="ARBA" id="ARBA00023027"/>
    </source>
</evidence>
<evidence type="ECO:0000256" key="11">
    <source>
        <dbReference type="HAMAP-Rule" id="MF_00244"/>
    </source>
</evidence>
<evidence type="ECO:0000259" key="12">
    <source>
        <dbReference type="Pfam" id="PF01467"/>
    </source>
</evidence>
<reference evidence="13" key="1">
    <citation type="journal article" date="2020" name="mSystems">
        <title>Genome- and Community-Level Interaction Insights into Carbon Utilization and Element Cycling Functions of Hydrothermarchaeota in Hydrothermal Sediment.</title>
        <authorList>
            <person name="Zhou Z."/>
            <person name="Liu Y."/>
            <person name="Xu W."/>
            <person name="Pan J."/>
            <person name="Luo Z.H."/>
            <person name="Li M."/>
        </authorList>
    </citation>
    <scope>NUCLEOTIDE SEQUENCE [LARGE SCALE GENOMIC DNA]</scope>
    <source>
        <strain evidence="13">SpSt-106</strain>
    </source>
</reference>
<dbReference type="AlphaFoldDB" id="A0A7V5XG71"/>
<keyword evidence="9 11" id="KW-0520">NAD</keyword>
<name>A0A7V5XG71_9BACT</name>
<evidence type="ECO:0000256" key="4">
    <source>
        <dbReference type="ARBA" id="ARBA00022642"/>
    </source>
</evidence>
<evidence type="ECO:0000256" key="6">
    <source>
        <dbReference type="ARBA" id="ARBA00022695"/>
    </source>
</evidence>
<sequence>MDKSELKKIGILGGTFDPPHLAHLRIAEEVREIWKLNKIFFIPAGSPPHKKEGSISSFEDRLQMVKLAIEGNPHFEVLDIERNIIPSYTLKTLQKLEEIYPESEKYLIIGWDSFCEFETWWNYEKFLDYTNILVVPRGIKTWEEAEANFYNKIRELWGDDDKALKKVFFCKTTFFDISSSLIRKLVSEERSIRYLVLEKVFFYIKEKGLYK</sequence>
<dbReference type="CDD" id="cd02165">
    <property type="entry name" value="NMNAT"/>
    <property type="match status" value="1"/>
</dbReference>
<dbReference type="EMBL" id="DRWR01000061">
    <property type="protein sequence ID" value="HHQ15862.1"/>
    <property type="molecule type" value="Genomic_DNA"/>
</dbReference>
<organism evidence="13">
    <name type="scientific">Thermodesulfobacterium geofontis</name>
    <dbReference type="NCBI Taxonomy" id="1295609"/>
    <lineage>
        <taxon>Bacteria</taxon>
        <taxon>Pseudomonadati</taxon>
        <taxon>Thermodesulfobacteriota</taxon>
        <taxon>Thermodesulfobacteria</taxon>
        <taxon>Thermodesulfobacteriales</taxon>
        <taxon>Thermodesulfobacteriaceae</taxon>
        <taxon>Thermodesulfobacterium</taxon>
    </lineage>
</organism>
<dbReference type="SUPFAM" id="SSF52374">
    <property type="entry name" value="Nucleotidylyl transferase"/>
    <property type="match status" value="1"/>
</dbReference>
<comment type="similarity">
    <text evidence="3 11">Belongs to the NadD family.</text>
</comment>
<dbReference type="InterPro" id="IPR014729">
    <property type="entry name" value="Rossmann-like_a/b/a_fold"/>
</dbReference>
<dbReference type="InterPro" id="IPR005248">
    <property type="entry name" value="NadD/NMNAT"/>
</dbReference>
<keyword evidence="6 11" id="KW-0548">Nucleotidyltransferase</keyword>
<keyword evidence="4 11" id="KW-0662">Pyridine nucleotide biosynthesis</keyword>
<dbReference type="PANTHER" id="PTHR39321">
    <property type="entry name" value="NICOTINATE-NUCLEOTIDE ADENYLYLTRANSFERASE-RELATED"/>
    <property type="match status" value="1"/>
</dbReference>
<dbReference type="NCBIfam" id="TIGR00482">
    <property type="entry name" value="nicotinate (nicotinamide) nucleotide adenylyltransferase"/>
    <property type="match status" value="1"/>
</dbReference>
<evidence type="ECO:0000256" key="3">
    <source>
        <dbReference type="ARBA" id="ARBA00009014"/>
    </source>
</evidence>
<dbReference type="PANTHER" id="PTHR39321:SF3">
    <property type="entry name" value="PHOSPHOPANTETHEINE ADENYLYLTRANSFERASE"/>
    <property type="match status" value="1"/>
</dbReference>
<evidence type="ECO:0000256" key="8">
    <source>
        <dbReference type="ARBA" id="ARBA00022840"/>
    </source>
</evidence>
<evidence type="ECO:0000313" key="13">
    <source>
        <dbReference type="EMBL" id="HHQ15862.1"/>
    </source>
</evidence>
<accession>A0A7V5XG71</accession>
<dbReference type="UniPathway" id="UPA00253">
    <property type="reaction ID" value="UER00332"/>
</dbReference>
<comment type="caution">
    <text evidence="13">The sequence shown here is derived from an EMBL/GenBank/DDBJ whole genome shotgun (WGS) entry which is preliminary data.</text>
</comment>
<evidence type="ECO:0000256" key="1">
    <source>
        <dbReference type="ARBA" id="ARBA00002324"/>
    </source>
</evidence>
<feature type="domain" description="Cytidyltransferase-like" evidence="12">
    <location>
        <begin position="11"/>
        <end position="184"/>
    </location>
</feature>
<comment type="catalytic activity">
    <reaction evidence="10 11">
        <text>nicotinate beta-D-ribonucleotide + ATP + H(+) = deamido-NAD(+) + diphosphate</text>
        <dbReference type="Rhea" id="RHEA:22860"/>
        <dbReference type="ChEBI" id="CHEBI:15378"/>
        <dbReference type="ChEBI" id="CHEBI:30616"/>
        <dbReference type="ChEBI" id="CHEBI:33019"/>
        <dbReference type="ChEBI" id="CHEBI:57502"/>
        <dbReference type="ChEBI" id="CHEBI:58437"/>
        <dbReference type="EC" id="2.7.7.18"/>
    </reaction>
</comment>
<dbReference type="GO" id="GO:0009435">
    <property type="term" value="P:NAD+ biosynthetic process"/>
    <property type="evidence" value="ECO:0007669"/>
    <property type="project" value="UniProtKB-UniRule"/>
</dbReference>
<dbReference type="Gene3D" id="3.40.50.620">
    <property type="entry name" value="HUPs"/>
    <property type="match status" value="1"/>
</dbReference>
<keyword evidence="7 11" id="KW-0547">Nucleotide-binding</keyword>
<comment type="function">
    <text evidence="1 11">Catalyzes the reversible adenylation of nicotinate mononucleotide (NaMN) to nicotinic acid adenine dinucleotide (NaAD).</text>
</comment>
<keyword evidence="5 11" id="KW-0808">Transferase</keyword>
<dbReference type="NCBIfam" id="NF000840">
    <property type="entry name" value="PRK00071.1-3"/>
    <property type="match status" value="1"/>
</dbReference>
<protein>
    <recommendedName>
        <fullName evidence="11">Probable nicotinate-nucleotide adenylyltransferase</fullName>
        <ecNumber evidence="11">2.7.7.18</ecNumber>
    </recommendedName>
    <alternativeName>
        <fullName evidence="11">Deamido-NAD(+) diphosphorylase</fullName>
    </alternativeName>
    <alternativeName>
        <fullName evidence="11">Deamido-NAD(+) pyrophosphorylase</fullName>
    </alternativeName>
    <alternativeName>
        <fullName evidence="11">Nicotinate mononucleotide adenylyltransferase</fullName>
        <shortName evidence="11">NaMN adenylyltransferase</shortName>
    </alternativeName>
</protein>
<keyword evidence="8 11" id="KW-0067">ATP-binding</keyword>
<dbReference type="GO" id="GO:0005524">
    <property type="term" value="F:ATP binding"/>
    <property type="evidence" value="ECO:0007669"/>
    <property type="project" value="UniProtKB-KW"/>
</dbReference>
<dbReference type="EC" id="2.7.7.18" evidence="11"/>
<dbReference type="GO" id="GO:0004515">
    <property type="term" value="F:nicotinate-nucleotide adenylyltransferase activity"/>
    <property type="evidence" value="ECO:0007669"/>
    <property type="project" value="UniProtKB-UniRule"/>
</dbReference>